<dbReference type="Proteomes" id="UP001303946">
    <property type="component" value="Chromosome"/>
</dbReference>
<accession>A0ABZ0CVS7</accession>
<evidence type="ECO:0000313" key="3">
    <source>
        <dbReference type="EMBL" id="WOB08993.1"/>
    </source>
</evidence>
<dbReference type="InterPro" id="IPR035959">
    <property type="entry name" value="RutC-like_sf"/>
</dbReference>
<evidence type="ECO:0000313" key="4">
    <source>
        <dbReference type="Proteomes" id="UP001303946"/>
    </source>
</evidence>
<proteinExistence type="predicted"/>
<dbReference type="Pfam" id="PF21168">
    <property type="entry name" value="FkbO_Hyg5-like_N"/>
    <property type="match status" value="1"/>
</dbReference>
<dbReference type="SUPFAM" id="SSF55298">
    <property type="entry name" value="YjgF-like"/>
    <property type="match status" value="1"/>
</dbReference>
<dbReference type="EMBL" id="CP136336">
    <property type="protein sequence ID" value="WOB08993.1"/>
    <property type="molecule type" value="Genomic_DNA"/>
</dbReference>
<sequence>MNPLASTDLASQARPSSDTPPLSFRRLRLAAGAALPGSLGGRGVGASAEAVASPVLAPALGPQEALLDAWLSDGTLQSQQHGSVHYVTNGHWLHGCAVLDDRDGGVHAATQRAYADVFAVLAAQPCTHLLRLWNYLADINLEADGSERYRQFNAGRQQAFLDVQRSAFEGSPAACALGTHGGPLRVYFLAGRMPPVAIENPRQVSAYRYPDTYGPRAPTFSRAALADVGHGRQALFISGTASIVGHQSMHLGDVRRQTEESLTNLAAVRDAATARAGRPIAASEMVYTVYVRHATDLPVIREVFERAVGPGSPAARDAIYLNADICRAELLVEIEAHGFIEPAARSAT</sequence>
<keyword evidence="4" id="KW-1185">Reference proteome</keyword>
<dbReference type="CDD" id="cd06153">
    <property type="entry name" value="YjgF_YER057c_UK114_like_5"/>
    <property type="match status" value="1"/>
</dbReference>
<feature type="compositionally biased region" description="Polar residues" evidence="1">
    <location>
        <begin position="1"/>
        <end position="20"/>
    </location>
</feature>
<organism evidence="3 4">
    <name type="scientific">Piscinibacter gummiphilus</name>
    <dbReference type="NCBI Taxonomy" id="946333"/>
    <lineage>
        <taxon>Bacteria</taxon>
        <taxon>Pseudomonadati</taxon>
        <taxon>Pseudomonadota</taxon>
        <taxon>Betaproteobacteria</taxon>
        <taxon>Burkholderiales</taxon>
        <taxon>Sphaerotilaceae</taxon>
        <taxon>Piscinibacter</taxon>
    </lineage>
</organism>
<evidence type="ECO:0000259" key="2">
    <source>
        <dbReference type="Pfam" id="PF21168"/>
    </source>
</evidence>
<reference evidence="3 4" key="1">
    <citation type="submission" date="2023-10" db="EMBL/GenBank/DDBJ databases">
        <title>Bacteria for the degradation of biodegradable plastic PBAT(Polybutylene adipate terephthalate).</title>
        <authorList>
            <person name="Weon H.-Y."/>
            <person name="Yeon J."/>
        </authorList>
    </citation>
    <scope>NUCLEOTIDE SEQUENCE [LARGE SCALE GENOMIC DNA]</scope>
    <source>
        <strain evidence="3 4">SBD 7-3</strain>
    </source>
</reference>
<feature type="domain" description="Chorismatase FkbO/Hyg5-like N-terminal" evidence="2">
    <location>
        <begin position="68"/>
        <end position="190"/>
    </location>
</feature>
<gene>
    <name evidence="3" type="ORF">RXV79_02805</name>
</gene>
<protein>
    <recommendedName>
        <fullName evidence="2">Chorismatase FkbO/Hyg5-like N-terminal domain-containing protein</fullName>
    </recommendedName>
</protein>
<dbReference type="InterPro" id="IPR049368">
    <property type="entry name" value="FkbO_Hyg5-like_N"/>
</dbReference>
<feature type="region of interest" description="Disordered" evidence="1">
    <location>
        <begin position="1"/>
        <end position="22"/>
    </location>
</feature>
<dbReference type="RefSeq" id="WP_316701937.1">
    <property type="nucleotide sequence ID" value="NZ_CP136336.1"/>
</dbReference>
<evidence type="ECO:0000256" key="1">
    <source>
        <dbReference type="SAM" id="MobiDB-lite"/>
    </source>
</evidence>
<dbReference type="Gene3D" id="3.30.1330.40">
    <property type="entry name" value="RutC-like"/>
    <property type="match status" value="1"/>
</dbReference>
<name>A0ABZ0CVS7_9BURK</name>